<evidence type="ECO:0000313" key="1">
    <source>
        <dbReference type="EMBL" id="CAJ2641738.1"/>
    </source>
</evidence>
<name>A0ACB0JDI6_TRIPR</name>
<dbReference type="Proteomes" id="UP001177021">
    <property type="component" value="Unassembled WGS sequence"/>
</dbReference>
<organism evidence="1 2">
    <name type="scientific">Trifolium pratense</name>
    <name type="common">Red clover</name>
    <dbReference type="NCBI Taxonomy" id="57577"/>
    <lineage>
        <taxon>Eukaryota</taxon>
        <taxon>Viridiplantae</taxon>
        <taxon>Streptophyta</taxon>
        <taxon>Embryophyta</taxon>
        <taxon>Tracheophyta</taxon>
        <taxon>Spermatophyta</taxon>
        <taxon>Magnoliopsida</taxon>
        <taxon>eudicotyledons</taxon>
        <taxon>Gunneridae</taxon>
        <taxon>Pentapetalae</taxon>
        <taxon>rosids</taxon>
        <taxon>fabids</taxon>
        <taxon>Fabales</taxon>
        <taxon>Fabaceae</taxon>
        <taxon>Papilionoideae</taxon>
        <taxon>50 kb inversion clade</taxon>
        <taxon>NPAAA clade</taxon>
        <taxon>Hologalegina</taxon>
        <taxon>IRL clade</taxon>
        <taxon>Trifolieae</taxon>
        <taxon>Trifolium</taxon>
    </lineage>
</organism>
<keyword evidence="2" id="KW-1185">Reference proteome</keyword>
<proteinExistence type="predicted"/>
<sequence>MGGGRKNLKRATEEKHVTLQDGQCIMQVVSLRGSNLIEVVMDASGEKSLALFPAKFQKSMWIKRGNFVVVDESGKKEALESGSKVGCIVVQVLVYAQVRTLQKSAEWPEIFKHDLNERATVQQENETDASDDDDDGLPPLEANTNRIRPFEPTVDEDLESDSDNDDYFVGSNSSTNTI</sequence>
<dbReference type="EMBL" id="CASHSV030000024">
    <property type="protein sequence ID" value="CAJ2641738.1"/>
    <property type="molecule type" value="Genomic_DNA"/>
</dbReference>
<gene>
    <name evidence="1" type="ORF">MILVUS5_LOCUS11321</name>
</gene>
<accession>A0ACB0JDI6</accession>
<evidence type="ECO:0000313" key="2">
    <source>
        <dbReference type="Proteomes" id="UP001177021"/>
    </source>
</evidence>
<comment type="caution">
    <text evidence="1">The sequence shown here is derived from an EMBL/GenBank/DDBJ whole genome shotgun (WGS) entry which is preliminary data.</text>
</comment>
<protein>
    <submittedName>
        <fullName evidence="1">Uncharacterized protein</fullName>
    </submittedName>
</protein>
<reference evidence="1" key="1">
    <citation type="submission" date="2023-10" db="EMBL/GenBank/DDBJ databases">
        <authorList>
            <person name="Rodriguez Cubillos JULIANA M."/>
            <person name="De Vega J."/>
        </authorList>
    </citation>
    <scope>NUCLEOTIDE SEQUENCE</scope>
</reference>